<organism evidence="4 5">
    <name type="scientific">Ephemerocybe angulata</name>
    <dbReference type="NCBI Taxonomy" id="980116"/>
    <lineage>
        <taxon>Eukaryota</taxon>
        <taxon>Fungi</taxon>
        <taxon>Dikarya</taxon>
        <taxon>Basidiomycota</taxon>
        <taxon>Agaricomycotina</taxon>
        <taxon>Agaricomycetes</taxon>
        <taxon>Agaricomycetidae</taxon>
        <taxon>Agaricales</taxon>
        <taxon>Agaricineae</taxon>
        <taxon>Psathyrellaceae</taxon>
        <taxon>Ephemerocybe</taxon>
    </lineage>
</organism>
<dbReference type="InterPro" id="IPR053065">
    <property type="entry name" value="Archenteron_Induction-Rel"/>
</dbReference>
<feature type="chain" id="PRO_5034922361" description="Vacuolar sorting protein Vps3844 C-terminal domain-containing protein" evidence="2">
    <location>
        <begin position="20"/>
        <end position="377"/>
    </location>
</feature>
<keyword evidence="2" id="KW-0732">Signal</keyword>
<evidence type="ECO:0000313" key="5">
    <source>
        <dbReference type="Proteomes" id="UP000521943"/>
    </source>
</evidence>
<feature type="signal peptide" evidence="2">
    <location>
        <begin position="1"/>
        <end position="19"/>
    </location>
</feature>
<dbReference type="GO" id="GO:0005783">
    <property type="term" value="C:endoplasmic reticulum"/>
    <property type="evidence" value="ECO:0007669"/>
    <property type="project" value="TreeGrafter"/>
</dbReference>
<dbReference type="Proteomes" id="UP000521943">
    <property type="component" value="Unassembled WGS sequence"/>
</dbReference>
<keyword evidence="1" id="KW-0472">Membrane</keyword>
<keyword evidence="1" id="KW-1133">Transmembrane helix</keyword>
<dbReference type="EMBL" id="JACGCI010000006">
    <property type="protein sequence ID" value="KAF6763145.1"/>
    <property type="molecule type" value="Genomic_DNA"/>
</dbReference>
<proteinExistence type="predicted"/>
<keyword evidence="5" id="KW-1185">Reference proteome</keyword>
<evidence type="ECO:0000256" key="1">
    <source>
        <dbReference type="SAM" id="Phobius"/>
    </source>
</evidence>
<gene>
    <name evidence="4" type="ORF">DFP72DRAFT_525068</name>
</gene>
<dbReference type="Pfam" id="PF12955">
    <property type="entry name" value="Vps3844_C"/>
    <property type="match status" value="1"/>
</dbReference>
<protein>
    <recommendedName>
        <fullName evidence="3">Vacuolar sorting protein Vps3844 C-terminal domain-containing protein</fullName>
    </recommendedName>
</protein>
<dbReference type="AlphaFoldDB" id="A0A8H6MC90"/>
<dbReference type="InterPro" id="IPR024382">
    <property type="entry name" value="Vps3844_C"/>
</dbReference>
<feature type="transmembrane region" description="Helical" evidence="1">
    <location>
        <begin position="303"/>
        <end position="327"/>
    </location>
</feature>
<comment type="caution">
    <text evidence="4">The sequence shown here is derived from an EMBL/GenBank/DDBJ whole genome shotgun (WGS) entry which is preliminary data.</text>
</comment>
<feature type="domain" description="Vacuolar sorting protein Vps3844 C-terminal" evidence="3">
    <location>
        <begin position="238"/>
        <end position="337"/>
    </location>
</feature>
<evidence type="ECO:0000259" key="3">
    <source>
        <dbReference type="Pfam" id="PF12955"/>
    </source>
</evidence>
<reference evidence="4 5" key="1">
    <citation type="submission" date="2020-07" db="EMBL/GenBank/DDBJ databases">
        <title>Comparative genomics of pyrophilous fungi reveals a link between fire events and developmental genes.</title>
        <authorList>
            <consortium name="DOE Joint Genome Institute"/>
            <person name="Steindorff A.S."/>
            <person name="Carver A."/>
            <person name="Calhoun S."/>
            <person name="Stillman K."/>
            <person name="Liu H."/>
            <person name="Lipzen A."/>
            <person name="Pangilinan J."/>
            <person name="Labutti K."/>
            <person name="Bruns T.D."/>
            <person name="Grigoriev I.V."/>
        </authorList>
    </citation>
    <scope>NUCLEOTIDE SEQUENCE [LARGE SCALE GENOMIC DNA]</scope>
    <source>
        <strain evidence="4 5">CBS 144469</strain>
    </source>
</reference>
<evidence type="ECO:0000256" key="2">
    <source>
        <dbReference type="SAM" id="SignalP"/>
    </source>
</evidence>
<dbReference type="PANTHER" id="PTHR36853:SF1">
    <property type="entry name" value="DUF3844 DOMAIN-CONTAINING PROTEIN"/>
    <property type="match status" value="1"/>
</dbReference>
<evidence type="ECO:0000313" key="4">
    <source>
        <dbReference type="EMBL" id="KAF6763145.1"/>
    </source>
</evidence>
<dbReference type="PANTHER" id="PTHR36853">
    <property type="entry name" value="EXPRESSED PROTEIN"/>
    <property type="match status" value="1"/>
</dbReference>
<keyword evidence="1" id="KW-0812">Transmembrane</keyword>
<name>A0A8H6MC90_9AGAR</name>
<accession>A0A8H6MC90</accession>
<dbReference type="OrthoDB" id="5583277at2759"/>
<sequence length="377" mass="40530">MVYTILLGLLAASTTLVNAGNLYLYPQKSYAAGVESLEDASAAISRHLGLDMFESVSQYSKALLVEEDFVGTATDNYLLLTLNEEDAQAVLPQEVAPAGTVPMPGDVDSLSSVVSTYLGRAAKTYPSVFENWLLTNPESVLSFFNSAEKPAFAGVQASELQDIRERFGSDSAEYSNYAEQVRQLLETLISEQPDINIAVLTYENAPIQTRDADLPRQTQKPFPDHPLPQEPIGAISACFTTAEACKNSTNSCSGHGNCVAASKAGRSCFVCACGATTKGEGNQLQTTHWAGQSCERKDISSTFALLAGTILVLIIVIYGSISLLYTVGDQALPSILLATAVNSKKGLNYRLFLFHSAPDRVGRSTYVYETGLMQTIS</sequence>